<dbReference type="GO" id="GO:0016413">
    <property type="term" value="F:O-acetyltransferase activity"/>
    <property type="evidence" value="ECO:0007669"/>
    <property type="project" value="TreeGrafter"/>
</dbReference>
<dbReference type="InterPro" id="IPR002656">
    <property type="entry name" value="Acyl_transf_3_dom"/>
</dbReference>
<dbReference type="GO" id="GO:0009246">
    <property type="term" value="P:enterobacterial common antigen biosynthetic process"/>
    <property type="evidence" value="ECO:0007669"/>
    <property type="project" value="TreeGrafter"/>
</dbReference>
<evidence type="ECO:0000256" key="3">
    <source>
        <dbReference type="ARBA" id="ARBA00022475"/>
    </source>
</evidence>
<reference evidence="9 10" key="1">
    <citation type="submission" date="2018-01" db="EMBL/GenBank/DDBJ databases">
        <title>Genomic Encyclopedia of Type Strains, Phase III (KMG-III): the genomes of soil and plant-associated and newly described type strains.</title>
        <authorList>
            <person name="Whitman W."/>
        </authorList>
    </citation>
    <scope>NUCLEOTIDE SEQUENCE [LARGE SCALE GENOMIC DNA]</scope>
    <source>
        <strain evidence="9 10">HKI456</strain>
    </source>
</reference>
<protein>
    <submittedName>
        <fullName evidence="9">Surface polysaccharide O-acyltransferase-like enzyme</fullName>
    </submittedName>
</protein>
<keyword evidence="6 7" id="KW-0472">Membrane</keyword>
<evidence type="ECO:0000256" key="7">
    <source>
        <dbReference type="SAM" id="Phobius"/>
    </source>
</evidence>
<keyword evidence="9" id="KW-0012">Acyltransferase</keyword>
<keyword evidence="10" id="KW-1185">Reference proteome</keyword>
<feature type="transmembrane region" description="Helical" evidence="7">
    <location>
        <begin position="274"/>
        <end position="293"/>
    </location>
</feature>
<comment type="subcellular location">
    <subcellularLocation>
        <location evidence="1">Cell membrane</location>
        <topology evidence="1">Multi-pass membrane protein</topology>
    </subcellularLocation>
</comment>
<feature type="transmembrane region" description="Helical" evidence="7">
    <location>
        <begin position="305"/>
        <end position="323"/>
    </location>
</feature>
<evidence type="ECO:0000313" key="10">
    <source>
        <dbReference type="Proteomes" id="UP000243096"/>
    </source>
</evidence>
<accession>A0A2P5KA44</accession>
<evidence type="ECO:0000256" key="5">
    <source>
        <dbReference type="ARBA" id="ARBA00022989"/>
    </source>
</evidence>
<dbReference type="Proteomes" id="UP000243096">
    <property type="component" value="Unassembled WGS sequence"/>
</dbReference>
<sequence length="337" mass="37952">MDIARAFAICVVVFLHSVDTFMTGPIPGLGQWVVFTLLHWIGRLGVPIFLMLTGALVLPGAAATTPLTFYRRRIPQFVAITFIYTWGYVFLDSKLFTTPLPPWQQIADQILKSRYWPAYHLWYMNVIMALYLAAPFIGRIVERLRTNAIWLVIGLLIAIEIIPSAYHTAVYGGCYSSRIRETLALYPIYLLIGYAVVVRGSLTSISTKYLSALFSICVASILAAQLYLAKNNLNNGDGFMWYDSPLILIPAILVFLLCKRAYVSQRFLARCVENLARASFGIYLLHLSIVMVLAKQSTTWDTSPLTKAIITGFLVMAGSYLIWRGLHRVPLLRKLVE</sequence>
<keyword evidence="9" id="KW-0808">Transferase</keyword>
<evidence type="ECO:0000313" key="9">
    <source>
        <dbReference type="EMBL" id="PPB83600.1"/>
    </source>
</evidence>
<feature type="transmembrane region" description="Helical" evidence="7">
    <location>
        <begin position="240"/>
        <end position="262"/>
    </location>
</feature>
<feature type="transmembrane region" description="Helical" evidence="7">
    <location>
        <begin position="74"/>
        <end position="91"/>
    </location>
</feature>
<organism evidence="9 10">
    <name type="scientific">Mycetohabitans endofungorum</name>
    <dbReference type="NCBI Taxonomy" id="417203"/>
    <lineage>
        <taxon>Bacteria</taxon>
        <taxon>Pseudomonadati</taxon>
        <taxon>Pseudomonadota</taxon>
        <taxon>Betaproteobacteria</taxon>
        <taxon>Burkholderiales</taxon>
        <taxon>Burkholderiaceae</taxon>
        <taxon>Mycetohabitans</taxon>
    </lineage>
</organism>
<keyword evidence="4 7" id="KW-0812">Transmembrane</keyword>
<dbReference type="PANTHER" id="PTHR40074:SF2">
    <property type="entry name" value="O-ACETYLTRANSFERASE WECH"/>
    <property type="match status" value="1"/>
</dbReference>
<proteinExistence type="inferred from homology"/>
<feature type="transmembrane region" description="Helical" evidence="7">
    <location>
        <begin position="209"/>
        <end position="228"/>
    </location>
</feature>
<feature type="transmembrane region" description="Helical" evidence="7">
    <location>
        <begin position="183"/>
        <end position="202"/>
    </location>
</feature>
<dbReference type="EMBL" id="PRDW01000007">
    <property type="protein sequence ID" value="PPB83600.1"/>
    <property type="molecule type" value="Genomic_DNA"/>
</dbReference>
<feature type="domain" description="Acyltransferase 3" evidence="8">
    <location>
        <begin position="1"/>
        <end position="324"/>
    </location>
</feature>
<name>A0A2P5KA44_9BURK</name>
<comment type="caution">
    <text evidence="9">The sequence shown here is derived from an EMBL/GenBank/DDBJ whole genome shotgun (WGS) entry which is preliminary data.</text>
</comment>
<feature type="transmembrane region" description="Helical" evidence="7">
    <location>
        <begin position="44"/>
        <end position="62"/>
    </location>
</feature>
<keyword evidence="3" id="KW-1003">Cell membrane</keyword>
<dbReference type="Pfam" id="PF01757">
    <property type="entry name" value="Acyl_transf_3"/>
    <property type="match status" value="1"/>
</dbReference>
<evidence type="ECO:0000256" key="6">
    <source>
        <dbReference type="ARBA" id="ARBA00023136"/>
    </source>
</evidence>
<evidence type="ECO:0000256" key="1">
    <source>
        <dbReference type="ARBA" id="ARBA00004651"/>
    </source>
</evidence>
<dbReference type="RefSeq" id="WP_146064040.1">
    <property type="nucleotide sequence ID" value="NZ_CP062178.1"/>
</dbReference>
<dbReference type="GO" id="GO:0005886">
    <property type="term" value="C:plasma membrane"/>
    <property type="evidence" value="ECO:0007669"/>
    <property type="project" value="UniProtKB-SubCell"/>
</dbReference>
<dbReference type="PANTHER" id="PTHR40074">
    <property type="entry name" value="O-ACETYLTRANSFERASE WECH"/>
    <property type="match status" value="1"/>
</dbReference>
<evidence type="ECO:0000256" key="4">
    <source>
        <dbReference type="ARBA" id="ARBA00022692"/>
    </source>
</evidence>
<comment type="similarity">
    <text evidence="2">Belongs to the acyltransferase 3 family.</text>
</comment>
<keyword evidence="5 7" id="KW-1133">Transmembrane helix</keyword>
<feature type="transmembrane region" description="Helical" evidence="7">
    <location>
        <begin position="148"/>
        <end position="171"/>
    </location>
</feature>
<dbReference type="AlphaFoldDB" id="A0A2P5KA44"/>
<gene>
    <name evidence="9" type="ORF">B0O95_107116</name>
</gene>
<evidence type="ECO:0000259" key="8">
    <source>
        <dbReference type="Pfam" id="PF01757"/>
    </source>
</evidence>
<feature type="transmembrane region" description="Helical" evidence="7">
    <location>
        <begin position="121"/>
        <end position="141"/>
    </location>
</feature>
<evidence type="ECO:0000256" key="2">
    <source>
        <dbReference type="ARBA" id="ARBA00007400"/>
    </source>
</evidence>